<feature type="transmembrane region" description="Helical" evidence="1">
    <location>
        <begin position="16"/>
        <end position="37"/>
    </location>
</feature>
<name>B6XUX2_9BIFI</name>
<reference evidence="2 3" key="1">
    <citation type="submission" date="2008-10" db="EMBL/GenBank/DDBJ databases">
        <title>Draft genome sequence of Bifidobacterium catenulatum (DSM 16992).</title>
        <authorList>
            <person name="Sudarsanam P."/>
            <person name="Ley R."/>
            <person name="Guruge J."/>
            <person name="Turnbaugh P.J."/>
            <person name="Mahowald M."/>
            <person name="Liep D."/>
            <person name="Gordon J."/>
        </authorList>
    </citation>
    <scope>NUCLEOTIDE SEQUENCE [LARGE SCALE GENOMIC DNA]</scope>
    <source>
        <strain evidence="2 3">DSM 16992</strain>
    </source>
</reference>
<evidence type="ECO:0000313" key="2">
    <source>
        <dbReference type="EMBL" id="EEB21727.1"/>
    </source>
</evidence>
<evidence type="ECO:0000313" key="3">
    <source>
        <dbReference type="Proteomes" id="UP000003882"/>
    </source>
</evidence>
<gene>
    <name evidence="2" type="ORF">BIFCAT_00685</name>
</gene>
<sequence length="43" mass="5227">MASVEWDDMQFANRRLFPSCFVITSMFRNALFPRMIYARTLHR</sequence>
<keyword evidence="1" id="KW-0472">Membrane</keyword>
<organism evidence="2 3">
    <name type="scientific">Bifidobacterium catenulatum DSM 16992 = JCM 1194 = LMG 11043</name>
    <dbReference type="NCBI Taxonomy" id="566552"/>
    <lineage>
        <taxon>Bacteria</taxon>
        <taxon>Bacillati</taxon>
        <taxon>Actinomycetota</taxon>
        <taxon>Actinomycetes</taxon>
        <taxon>Bifidobacteriales</taxon>
        <taxon>Bifidobacteriaceae</taxon>
        <taxon>Bifidobacterium</taxon>
    </lineage>
</organism>
<accession>B6XUX2</accession>
<dbReference type="Proteomes" id="UP000003882">
    <property type="component" value="Unassembled WGS sequence"/>
</dbReference>
<keyword evidence="1" id="KW-0812">Transmembrane</keyword>
<keyword evidence="1" id="KW-1133">Transmembrane helix</keyword>
<reference evidence="2 3" key="2">
    <citation type="submission" date="2008-10" db="EMBL/GenBank/DDBJ databases">
        <authorList>
            <person name="Fulton L."/>
            <person name="Clifton S."/>
            <person name="Fulton B."/>
            <person name="Xu J."/>
            <person name="Minx P."/>
            <person name="Pepin K.H."/>
            <person name="Johnson M."/>
            <person name="Bhonagiri V."/>
            <person name="Nash W.E."/>
            <person name="Mardis E.R."/>
            <person name="Wilson R.K."/>
        </authorList>
    </citation>
    <scope>NUCLEOTIDE SEQUENCE [LARGE SCALE GENOMIC DNA]</scope>
    <source>
        <strain evidence="2 3">DSM 16992</strain>
    </source>
</reference>
<protein>
    <submittedName>
        <fullName evidence="2">Uncharacterized protein</fullName>
    </submittedName>
</protein>
<proteinExistence type="predicted"/>
<dbReference type="AlphaFoldDB" id="B6XUX2"/>
<dbReference type="EMBL" id="ABXY01000011">
    <property type="protein sequence ID" value="EEB21727.1"/>
    <property type="molecule type" value="Genomic_DNA"/>
</dbReference>
<evidence type="ECO:0000256" key="1">
    <source>
        <dbReference type="SAM" id="Phobius"/>
    </source>
</evidence>
<comment type="caution">
    <text evidence="2">The sequence shown here is derived from an EMBL/GenBank/DDBJ whole genome shotgun (WGS) entry which is preliminary data.</text>
</comment>